<keyword evidence="3" id="KW-1185">Reference proteome</keyword>
<evidence type="ECO:0000256" key="1">
    <source>
        <dbReference type="SAM" id="MobiDB-lite"/>
    </source>
</evidence>
<feature type="compositionally biased region" description="Polar residues" evidence="1">
    <location>
        <begin position="47"/>
        <end position="58"/>
    </location>
</feature>
<dbReference type="EMBL" id="JACSEA010000001">
    <property type="protein sequence ID" value="KAF7412661.1"/>
    <property type="molecule type" value="Genomic_DNA"/>
</dbReference>
<protein>
    <submittedName>
        <fullName evidence="2">Uncharacterized protein</fullName>
    </submittedName>
</protein>
<dbReference type="AlphaFoldDB" id="A0A834KVC3"/>
<sequence>MGEEDEDEDEEEKEEDEEEERNQWLGETRYSTKTWNGKGVEPESDNESVPSPIKTQPQPRVPYCKTYEEIRLEEIQAESAAYYSYEADDDRPVGEHSIRKVNSAVTSQDTTGVANKTRRVIAATRDIRRKIRIDPKLIGTIEISNKDESSLEKKNKDDTNELNFQVLSLEEIRRRKRRKALMLQDVEIFENVESDRSKRSKDERTPTNDRSKDPVKTLTVIRASNVALPTRGVKRFLEKDKEIIVESADEGRRVKPKLEDSNERVTNVPPVRLRRSPKRYSTNVANVSGQEILSKIFDKNIRDTCLPSDVNEQIDNEIERDDEGNRDNVQSRLLENLDVRVNVREHREETLNNSGRKNEVEVRLCDSSTDEERMGIDEGATIQEQKETKSVIMDTIMEDSKASRLSCDSLLTINEDEYLMLDTASDDILKDIDALLKDKPVL</sequence>
<dbReference type="Proteomes" id="UP000614350">
    <property type="component" value="Unassembled WGS sequence"/>
</dbReference>
<comment type="caution">
    <text evidence="2">The sequence shown here is derived from an EMBL/GenBank/DDBJ whole genome shotgun (WGS) entry which is preliminary data.</text>
</comment>
<gene>
    <name evidence="2" type="ORF">HZH66_001557</name>
</gene>
<feature type="region of interest" description="Disordered" evidence="1">
    <location>
        <begin position="193"/>
        <end position="214"/>
    </location>
</feature>
<feature type="region of interest" description="Disordered" evidence="1">
    <location>
        <begin position="1"/>
        <end position="60"/>
    </location>
</feature>
<proteinExistence type="predicted"/>
<evidence type="ECO:0000313" key="2">
    <source>
        <dbReference type="EMBL" id="KAF7412661.1"/>
    </source>
</evidence>
<reference evidence="2" key="1">
    <citation type="journal article" date="2020" name="G3 (Bethesda)">
        <title>High-Quality Assemblies for Three Invasive Social Wasps from the &lt;i&gt;Vespula&lt;/i&gt; Genus.</title>
        <authorList>
            <person name="Harrop T.W.R."/>
            <person name="Guhlin J."/>
            <person name="McLaughlin G.M."/>
            <person name="Permina E."/>
            <person name="Stockwell P."/>
            <person name="Gilligan J."/>
            <person name="Le Lec M.F."/>
            <person name="Gruber M.A.M."/>
            <person name="Quinn O."/>
            <person name="Lovegrove M."/>
            <person name="Duncan E.J."/>
            <person name="Remnant E.J."/>
            <person name="Van Eeckhoven J."/>
            <person name="Graham B."/>
            <person name="Knapp R.A."/>
            <person name="Langford K.W."/>
            <person name="Kronenberg Z."/>
            <person name="Press M.O."/>
            <person name="Eacker S.M."/>
            <person name="Wilson-Rankin E.E."/>
            <person name="Purcell J."/>
            <person name="Lester P.J."/>
            <person name="Dearden P.K."/>
        </authorList>
    </citation>
    <scope>NUCLEOTIDE SEQUENCE</scope>
    <source>
        <strain evidence="2">Marl-1</strain>
    </source>
</reference>
<organism evidence="2 3">
    <name type="scientific">Vespula vulgaris</name>
    <name type="common">Yellow jacket</name>
    <name type="synonym">Wasp</name>
    <dbReference type="NCBI Taxonomy" id="7454"/>
    <lineage>
        <taxon>Eukaryota</taxon>
        <taxon>Metazoa</taxon>
        <taxon>Ecdysozoa</taxon>
        <taxon>Arthropoda</taxon>
        <taxon>Hexapoda</taxon>
        <taxon>Insecta</taxon>
        <taxon>Pterygota</taxon>
        <taxon>Neoptera</taxon>
        <taxon>Endopterygota</taxon>
        <taxon>Hymenoptera</taxon>
        <taxon>Apocrita</taxon>
        <taxon>Aculeata</taxon>
        <taxon>Vespoidea</taxon>
        <taxon>Vespidae</taxon>
        <taxon>Vespinae</taxon>
        <taxon>Vespula</taxon>
    </lineage>
</organism>
<name>A0A834KVC3_VESVU</name>
<evidence type="ECO:0000313" key="3">
    <source>
        <dbReference type="Proteomes" id="UP000614350"/>
    </source>
</evidence>
<accession>A0A834KVC3</accession>
<feature type="compositionally biased region" description="Acidic residues" evidence="1">
    <location>
        <begin position="1"/>
        <end position="20"/>
    </location>
</feature>